<dbReference type="InterPro" id="IPR032710">
    <property type="entry name" value="NTF2-like_dom_sf"/>
</dbReference>
<keyword evidence="5" id="KW-0999">Mitochondrion inner membrane</keyword>
<keyword evidence="16" id="KW-1185">Reference proteome</keyword>
<evidence type="ECO:0000256" key="7">
    <source>
        <dbReference type="ARBA" id="ARBA00022927"/>
    </source>
</evidence>
<feature type="domain" description="Tim44-like" evidence="14">
    <location>
        <begin position="424"/>
        <end position="578"/>
    </location>
</feature>
<dbReference type="PANTHER" id="PTHR10721:SF1">
    <property type="entry name" value="MITOCHONDRIAL IMPORT INNER MEMBRANE TRANSLOCASE SUBUNIT TIM44"/>
    <property type="match status" value="1"/>
</dbReference>
<feature type="region of interest" description="Disordered" evidence="13">
    <location>
        <begin position="359"/>
        <end position="380"/>
    </location>
</feature>
<comment type="subcellular location">
    <subcellularLocation>
        <location evidence="1">Mitochondrion inner membrane</location>
        <topology evidence="1">Peripheral membrane protein</topology>
    </subcellularLocation>
</comment>
<dbReference type="GO" id="GO:0051087">
    <property type="term" value="F:protein-folding chaperone binding"/>
    <property type="evidence" value="ECO:0007669"/>
    <property type="project" value="TreeGrafter"/>
</dbReference>
<reference evidence="16" key="1">
    <citation type="journal article" date="2011" name="Genome Biol.">
        <title>Comparative and functional genomics provide insights into the pathogenicity of dermatophytic fungi.</title>
        <authorList>
            <person name="Burmester A."/>
            <person name="Shelest E."/>
            <person name="Gloeckner G."/>
            <person name="Heddergott C."/>
            <person name="Schindler S."/>
            <person name="Staib P."/>
            <person name="Heidel A."/>
            <person name="Felder M."/>
            <person name="Petzold A."/>
            <person name="Szafranski K."/>
            <person name="Feuermann M."/>
            <person name="Pedruzzi I."/>
            <person name="Priebe S."/>
            <person name="Groth M."/>
            <person name="Winkler R."/>
            <person name="Li W."/>
            <person name="Kniemeyer O."/>
            <person name="Schroeckh V."/>
            <person name="Hertweck C."/>
            <person name="Hube B."/>
            <person name="White T.C."/>
            <person name="Platzer M."/>
            <person name="Guthke R."/>
            <person name="Heitman J."/>
            <person name="Woestemeyer J."/>
            <person name="Zipfel P.F."/>
            <person name="Monod M."/>
            <person name="Brakhage A.A."/>
        </authorList>
    </citation>
    <scope>NUCLEOTIDE SEQUENCE [LARGE SCALE GENOMIC DNA]</scope>
    <source>
        <strain evidence="16">ATCC MYA-4681 / CBS 112371</strain>
    </source>
</reference>
<dbReference type="AlphaFoldDB" id="D4AWB7"/>
<organism evidence="15 16">
    <name type="scientific">Arthroderma benhamiae (strain ATCC MYA-4681 / CBS 112371)</name>
    <name type="common">Trichophyton mentagrophytes</name>
    <dbReference type="NCBI Taxonomy" id="663331"/>
    <lineage>
        <taxon>Eukaryota</taxon>
        <taxon>Fungi</taxon>
        <taxon>Dikarya</taxon>
        <taxon>Ascomycota</taxon>
        <taxon>Pezizomycotina</taxon>
        <taxon>Eurotiomycetes</taxon>
        <taxon>Eurotiomycetidae</taxon>
        <taxon>Onygenales</taxon>
        <taxon>Arthrodermataceae</taxon>
        <taxon>Trichophyton</taxon>
    </lineage>
</organism>
<keyword evidence="3" id="KW-0813">Transport</keyword>
<keyword evidence="8" id="KW-0809">Transit peptide</keyword>
<evidence type="ECO:0000256" key="4">
    <source>
        <dbReference type="ARBA" id="ARBA00022741"/>
    </source>
</evidence>
<dbReference type="eggNOG" id="KOG2580">
    <property type="taxonomic scope" value="Eukaryota"/>
</dbReference>
<keyword evidence="7" id="KW-0653">Protein transport</keyword>
<evidence type="ECO:0000256" key="1">
    <source>
        <dbReference type="ARBA" id="ARBA00004637"/>
    </source>
</evidence>
<evidence type="ECO:0000256" key="12">
    <source>
        <dbReference type="ARBA" id="ARBA00074309"/>
    </source>
</evidence>
<protein>
    <recommendedName>
        <fullName evidence="12">Mitochondrial import inner membrane translocase subunit TIM44</fullName>
    </recommendedName>
</protein>
<dbReference type="GeneID" id="9519251"/>
<evidence type="ECO:0000256" key="11">
    <source>
        <dbReference type="ARBA" id="ARBA00023136"/>
    </source>
</evidence>
<comment type="similarity">
    <text evidence="2">Belongs to the Tim44 family.</text>
</comment>
<keyword evidence="10" id="KW-0496">Mitochondrion</keyword>
<dbReference type="SUPFAM" id="SSF54427">
    <property type="entry name" value="NTF2-like"/>
    <property type="match status" value="1"/>
</dbReference>
<evidence type="ECO:0000256" key="3">
    <source>
        <dbReference type="ARBA" id="ARBA00022448"/>
    </source>
</evidence>
<dbReference type="Gene3D" id="3.10.450.240">
    <property type="match status" value="1"/>
</dbReference>
<comment type="caution">
    <text evidence="15">The sequence shown here is derived from an EMBL/GenBank/DDBJ whole genome shotgun (WGS) entry which is preliminary data.</text>
</comment>
<keyword evidence="11" id="KW-0472">Membrane</keyword>
<dbReference type="EMBL" id="ABSU01000014">
    <property type="protein sequence ID" value="EFE32657.1"/>
    <property type="molecule type" value="Genomic_DNA"/>
</dbReference>
<dbReference type="GO" id="GO:0005524">
    <property type="term" value="F:ATP binding"/>
    <property type="evidence" value="ECO:0007669"/>
    <property type="project" value="UniProtKB-KW"/>
</dbReference>
<dbReference type="SMART" id="SM00978">
    <property type="entry name" value="Tim44"/>
    <property type="match status" value="1"/>
</dbReference>
<dbReference type="KEGG" id="abe:ARB_00482"/>
<evidence type="ECO:0000256" key="6">
    <source>
        <dbReference type="ARBA" id="ARBA00022840"/>
    </source>
</evidence>
<dbReference type="Proteomes" id="UP000008866">
    <property type="component" value="Unassembled WGS sequence"/>
</dbReference>
<evidence type="ECO:0000313" key="16">
    <source>
        <dbReference type="Proteomes" id="UP000008866"/>
    </source>
</evidence>
<evidence type="ECO:0000256" key="10">
    <source>
        <dbReference type="ARBA" id="ARBA00023128"/>
    </source>
</evidence>
<feature type="compositionally biased region" description="Basic and acidic residues" evidence="13">
    <location>
        <begin position="359"/>
        <end position="378"/>
    </location>
</feature>
<evidence type="ECO:0000256" key="2">
    <source>
        <dbReference type="ARBA" id="ARBA00009597"/>
    </source>
</evidence>
<dbReference type="PANTHER" id="PTHR10721">
    <property type="entry name" value="MITOCHONDRIAL IMPORT INNER MEMBRANE TRANSLOCASE SUBUNIT TIM44"/>
    <property type="match status" value="1"/>
</dbReference>
<dbReference type="RefSeq" id="XP_003013297.1">
    <property type="nucleotide sequence ID" value="XM_003013251.1"/>
</dbReference>
<proteinExistence type="inferred from homology"/>
<sequence length="584" mass="65420">MFLFEVFFSASFCRRLALVKPKKAKKKKKLQNIFFIDFLFYPAFLNAAEGEQTPPSLYDDVGLFSMIGTGALSQPAAARLVLRGCSPLTSTAGARGHLAGRRIITPTTLRHFSSPNTIHTTSSPIIPSTTGLSHLSRHASDPLWVILATKRSFHSARTLLQQQQQKQQNPTDSSAEGSAKDQTSKEESKEEPKKDGEEESADSKKEDGKKKEEAPPPPPHGDKTPWQVFTETLRSEFKASKEWNESTKALASSAHQFTESESVRKARSAYEAATSTASSTTSSALKKTGTVIGKGAAWTWDTTAVKGIRSGVAATGRGIEQATRPVRETKVYKTAVGNMKEVIDDGSSSRYGGWIEKEERRKRREQRELKEGSKKVERMEEDPNPMMQRLFSLKNTYEESENPLISTARSISDRVAGFFAENETAMVIKAFRQMDPNFQIEPFLREMREYILPEVLDAYVKGDVETLKLWLSDAQFHVYSALTKQYKTAGLKSDGRILDIRHVDISHARMLEPGDIPVFIITCRSQEVHVYRKEKTGELAAGMEDRVQLVTYAIGVTRIPDEVNNPETRGWRLIELQKSGRDYI</sequence>
<dbReference type="InterPro" id="IPR007379">
    <property type="entry name" value="Tim44-like_dom"/>
</dbReference>
<dbReference type="FunFam" id="3.10.450.240:FF:000002">
    <property type="entry name" value="Mitochondrial import inner membrane translocase subunit TIM44"/>
    <property type="match status" value="1"/>
</dbReference>
<dbReference type="InterPro" id="IPR039544">
    <property type="entry name" value="Tim44-like"/>
</dbReference>
<accession>D4AWB7</accession>
<dbReference type="GO" id="GO:0005743">
    <property type="term" value="C:mitochondrial inner membrane"/>
    <property type="evidence" value="ECO:0007669"/>
    <property type="project" value="UniProtKB-SubCell"/>
</dbReference>
<keyword evidence="4" id="KW-0547">Nucleotide-binding</keyword>
<keyword evidence="6" id="KW-0067">ATP-binding</keyword>
<evidence type="ECO:0000256" key="5">
    <source>
        <dbReference type="ARBA" id="ARBA00022792"/>
    </source>
</evidence>
<evidence type="ECO:0000256" key="9">
    <source>
        <dbReference type="ARBA" id="ARBA00023010"/>
    </source>
</evidence>
<feature type="compositionally biased region" description="Basic and acidic residues" evidence="13">
    <location>
        <begin position="178"/>
        <end position="214"/>
    </location>
</feature>
<name>D4AWB7_ARTBC</name>
<evidence type="ECO:0000256" key="13">
    <source>
        <dbReference type="SAM" id="MobiDB-lite"/>
    </source>
</evidence>
<evidence type="ECO:0000259" key="14">
    <source>
        <dbReference type="SMART" id="SM00978"/>
    </source>
</evidence>
<dbReference type="STRING" id="663331.D4AWB7"/>
<dbReference type="GO" id="GO:0030150">
    <property type="term" value="P:protein import into mitochondrial matrix"/>
    <property type="evidence" value="ECO:0007669"/>
    <property type="project" value="TreeGrafter"/>
</dbReference>
<feature type="region of interest" description="Disordered" evidence="13">
    <location>
        <begin position="158"/>
        <end position="226"/>
    </location>
</feature>
<dbReference type="HOGENOM" id="CLU_020932_2_0_1"/>
<evidence type="ECO:0000313" key="15">
    <source>
        <dbReference type="EMBL" id="EFE32657.1"/>
    </source>
</evidence>
<gene>
    <name evidence="15" type="ORF">ARB_00482</name>
</gene>
<dbReference type="Pfam" id="PF04280">
    <property type="entry name" value="Tim44"/>
    <property type="match status" value="1"/>
</dbReference>
<keyword evidence="9" id="KW-0811">Translocation</keyword>
<evidence type="ECO:0000256" key="8">
    <source>
        <dbReference type="ARBA" id="ARBA00022946"/>
    </source>
</evidence>